<organism evidence="2 3">
    <name type="scientific">Daphnia galeata</name>
    <dbReference type="NCBI Taxonomy" id="27404"/>
    <lineage>
        <taxon>Eukaryota</taxon>
        <taxon>Metazoa</taxon>
        <taxon>Ecdysozoa</taxon>
        <taxon>Arthropoda</taxon>
        <taxon>Crustacea</taxon>
        <taxon>Branchiopoda</taxon>
        <taxon>Diplostraca</taxon>
        <taxon>Cladocera</taxon>
        <taxon>Anomopoda</taxon>
        <taxon>Daphniidae</taxon>
        <taxon>Daphnia</taxon>
    </lineage>
</organism>
<evidence type="ECO:0000256" key="1">
    <source>
        <dbReference type="SAM" id="MobiDB-lite"/>
    </source>
</evidence>
<name>A0A8J2RTN6_9CRUS</name>
<reference evidence="2" key="1">
    <citation type="submission" date="2021-11" db="EMBL/GenBank/DDBJ databases">
        <authorList>
            <person name="Schell T."/>
        </authorList>
    </citation>
    <scope>NUCLEOTIDE SEQUENCE</scope>
    <source>
        <strain evidence="2">M5</strain>
    </source>
</reference>
<proteinExistence type="predicted"/>
<feature type="region of interest" description="Disordered" evidence="1">
    <location>
        <begin position="29"/>
        <end position="63"/>
    </location>
</feature>
<evidence type="ECO:0000313" key="3">
    <source>
        <dbReference type="Proteomes" id="UP000789390"/>
    </source>
</evidence>
<dbReference type="Proteomes" id="UP000789390">
    <property type="component" value="Unassembled WGS sequence"/>
</dbReference>
<sequence>MKESAEKPEGHHESKGILGTLRDMLTPENLSKQQSLPKRLKSNAALLKKTKESVTPRRMLQCH</sequence>
<accession>A0A8J2RTN6</accession>
<keyword evidence="3" id="KW-1185">Reference proteome</keyword>
<dbReference type="EMBL" id="CAKKLH010000249">
    <property type="protein sequence ID" value="CAH0107054.1"/>
    <property type="molecule type" value="Genomic_DNA"/>
</dbReference>
<dbReference type="AlphaFoldDB" id="A0A8J2RTN6"/>
<protein>
    <submittedName>
        <fullName evidence="2">Uncharacterized protein</fullName>
    </submittedName>
</protein>
<comment type="caution">
    <text evidence="2">The sequence shown here is derived from an EMBL/GenBank/DDBJ whole genome shotgun (WGS) entry which is preliminary data.</text>
</comment>
<gene>
    <name evidence="2" type="ORF">DGAL_LOCUS10339</name>
</gene>
<evidence type="ECO:0000313" key="2">
    <source>
        <dbReference type="EMBL" id="CAH0107054.1"/>
    </source>
</evidence>